<evidence type="ECO:0000313" key="2">
    <source>
        <dbReference type="Proteomes" id="UP000008206"/>
    </source>
</evidence>
<dbReference type="InterPro" id="IPR027417">
    <property type="entry name" value="P-loop_NTPase"/>
</dbReference>
<reference evidence="2" key="1">
    <citation type="journal article" date="2011" name="MBio">
        <title>Novel metabolic attributes of the genus Cyanothece, comprising a group of unicellular nitrogen-fixing Cyanobacteria.</title>
        <authorList>
            <person name="Bandyopadhyay A."/>
            <person name="Elvitigala T."/>
            <person name="Welsh E."/>
            <person name="Stockel J."/>
            <person name="Liberton M."/>
            <person name="Min H."/>
            <person name="Sherman L.A."/>
            <person name="Pakrasi H.B."/>
        </authorList>
    </citation>
    <scope>NUCLEOTIDE SEQUENCE [LARGE SCALE GENOMIC DNA]</scope>
    <source>
        <strain evidence="2">PCC 7822</strain>
    </source>
</reference>
<evidence type="ECO:0000313" key="1">
    <source>
        <dbReference type="EMBL" id="ADN16392.1"/>
    </source>
</evidence>
<name>E0UC54_GLOV7</name>
<proteinExistence type="predicted"/>
<organism evidence="1 2">
    <name type="scientific">Gloeothece verrucosa (strain PCC 7822)</name>
    <name type="common">Cyanothece sp. (strain PCC 7822)</name>
    <dbReference type="NCBI Taxonomy" id="497965"/>
    <lineage>
        <taxon>Bacteria</taxon>
        <taxon>Bacillati</taxon>
        <taxon>Cyanobacteriota</taxon>
        <taxon>Cyanophyceae</taxon>
        <taxon>Oscillatoriophycideae</taxon>
        <taxon>Chroococcales</taxon>
        <taxon>Aphanothecaceae</taxon>
        <taxon>Gloeothece</taxon>
        <taxon>Gloeothece verrucosa</taxon>
    </lineage>
</organism>
<gene>
    <name evidence="1" type="ordered locus">Cyan7822_4481</name>
</gene>
<dbReference type="HOGENOM" id="CLU_062231_0_0_3"/>
<dbReference type="OrthoDB" id="145933at2"/>
<dbReference type="RefSeq" id="WP_013324455.1">
    <property type="nucleotide sequence ID" value="NC_014501.1"/>
</dbReference>
<sequence length="344" mass="37612">MFNKYFFTSLTRISDLAAQPFEVKPIPREQWATGDYVVGEIISPLGKTAIIELVTGRMVEVLEGDQIVGAFGMRRATLEAVGDWQHIDKDGYMEALTEGGLFGKATSISFLLNNLPPMKYQGHVWRQNHKVCMQDFVPYVAPVPYNCPTILMLGTSMSCGKTTTARVIIRLLKQAGLKIVAAKLAGAGQYHDILSMQDAGADKIFDFVDIGLPSSVCLAEEFRSYVRQLLSRIAAEKPDVVIAEVGASPFEPYNGKVVLEEIKNQICCTVLCASDPYAVIGAIHEFGLQPNVISGIVTDTTAGVALVENMTGIPAITIFDRESQHKLKEILKVQLSSKHLTLSS</sequence>
<dbReference type="STRING" id="497965.Cyan7822_4481"/>
<keyword evidence="2" id="KW-1185">Reference proteome</keyword>
<dbReference type="EMBL" id="CP002198">
    <property type="protein sequence ID" value="ADN16392.1"/>
    <property type="molecule type" value="Genomic_DNA"/>
</dbReference>
<dbReference type="Proteomes" id="UP000008206">
    <property type="component" value="Chromosome"/>
</dbReference>
<dbReference type="KEGG" id="cyj:Cyan7822_4481"/>
<dbReference type="Gene3D" id="3.40.50.300">
    <property type="entry name" value="P-loop containing nucleotide triphosphate hydrolases"/>
    <property type="match status" value="1"/>
</dbReference>
<dbReference type="AlphaFoldDB" id="E0UC54"/>
<dbReference type="eggNOG" id="COG3367">
    <property type="taxonomic scope" value="Bacteria"/>
</dbReference>
<dbReference type="SUPFAM" id="SSF52540">
    <property type="entry name" value="P-loop containing nucleoside triphosphate hydrolases"/>
    <property type="match status" value="1"/>
</dbReference>
<accession>E0UC54</accession>
<protein>
    <submittedName>
        <fullName evidence="1">Uncharacterized protein</fullName>
    </submittedName>
</protein>